<dbReference type="InterPro" id="IPR001509">
    <property type="entry name" value="Epimerase_deHydtase"/>
</dbReference>
<dbReference type="Proteomes" id="UP000637980">
    <property type="component" value="Unassembled WGS sequence"/>
</dbReference>
<accession>A0ABQ3EPE0</accession>
<proteinExistence type="predicted"/>
<dbReference type="EMBL" id="BMXE01000006">
    <property type="protein sequence ID" value="GHB40614.1"/>
    <property type="molecule type" value="Genomic_DNA"/>
</dbReference>
<name>A0ABQ3EPE0_9HYPH</name>
<dbReference type="InterPro" id="IPR050177">
    <property type="entry name" value="Lipid_A_modif_metabolic_enz"/>
</dbReference>
<dbReference type="CDD" id="cd08946">
    <property type="entry name" value="SDR_e"/>
    <property type="match status" value="1"/>
</dbReference>
<protein>
    <recommendedName>
        <fullName evidence="1">NAD-dependent epimerase/dehydratase domain-containing protein</fullName>
    </recommendedName>
</protein>
<dbReference type="InterPro" id="IPR036291">
    <property type="entry name" value="NAD(P)-bd_dom_sf"/>
</dbReference>
<evidence type="ECO:0000259" key="1">
    <source>
        <dbReference type="Pfam" id="PF01370"/>
    </source>
</evidence>
<keyword evidence="3" id="KW-1185">Reference proteome</keyword>
<comment type="caution">
    <text evidence="2">The sequence shown here is derived from an EMBL/GenBank/DDBJ whole genome shotgun (WGS) entry which is preliminary data.</text>
</comment>
<dbReference type="PANTHER" id="PTHR43245">
    <property type="entry name" value="BIFUNCTIONAL POLYMYXIN RESISTANCE PROTEIN ARNA"/>
    <property type="match status" value="1"/>
</dbReference>
<dbReference type="SUPFAM" id="SSF51735">
    <property type="entry name" value="NAD(P)-binding Rossmann-fold domains"/>
    <property type="match status" value="1"/>
</dbReference>
<dbReference type="RefSeq" id="WP_189437853.1">
    <property type="nucleotide sequence ID" value="NZ_BMXE01000006.1"/>
</dbReference>
<gene>
    <name evidence="2" type="ORF">GCM10007094_32510</name>
</gene>
<feature type="domain" description="NAD-dependent epimerase/dehydratase" evidence="1">
    <location>
        <begin position="4"/>
        <end position="166"/>
    </location>
</feature>
<reference evidence="3" key="1">
    <citation type="journal article" date="2019" name="Int. J. Syst. Evol. Microbiol.">
        <title>The Global Catalogue of Microorganisms (GCM) 10K type strain sequencing project: providing services to taxonomists for standard genome sequencing and annotation.</title>
        <authorList>
            <consortium name="The Broad Institute Genomics Platform"/>
            <consortium name="The Broad Institute Genome Sequencing Center for Infectious Disease"/>
            <person name="Wu L."/>
            <person name="Ma J."/>
        </authorList>
    </citation>
    <scope>NUCLEOTIDE SEQUENCE [LARGE SCALE GENOMIC DNA]</scope>
    <source>
        <strain evidence="3">KCTC 12861</strain>
    </source>
</reference>
<evidence type="ECO:0000313" key="3">
    <source>
        <dbReference type="Proteomes" id="UP000637980"/>
    </source>
</evidence>
<sequence>MQKVVVTGSSGRIGSAIVRALKPAYKLIGIDRIAAPTTTHVADIADTNTLHRCCHGAVAVVHVAALHAPHTEVFSDAEFHRINVQSTVALAHAALEQRVQRFLFTSTTALYGYANTLADKAAWITEQTKPQPRTIYHRTKLEAEEQLALLASDHFKVRVLRMSRCFPEEPALMAAYRLAPRHRRT</sequence>
<organism evidence="2 3">
    <name type="scientific">Pseudovibrio japonicus</name>
    <dbReference type="NCBI Taxonomy" id="366534"/>
    <lineage>
        <taxon>Bacteria</taxon>
        <taxon>Pseudomonadati</taxon>
        <taxon>Pseudomonadota</taxon>
        <taxon>Alphaproteobacteria</taxon>
        <taxon>Hyphomicrobiales</taxon>
        <taxon>Stappiaceae</taxon>
        <taxon>Pseudovibrio</taxon>
    </lineage>
</organism>
<dbReference type="PANTHER" id="PTHR43245:SF54">
    <property type="entry name" value="BLL0593 PROTEIN"/>
    <property type="match status" value="1"/>
</dbReference>
<evidence type="ECO:0000313" key="2">
    <source>
        <dbReference type="EMBL" id="GHB40614.1"/>
    </source>
</evidence>
<dbReference type="Gene3D" id="3.40.50.720">
    <property type="entry name" value="NAD(P)-binding Rossmann-like Domain"/>
    <property type="match status" value="1"/>
</dbReference>
<dbReference type="Pfam" id="PF01370">
    <property type="entry name" value="Epimerase"/>
    <property type="match status" value="1"/>
</dbReference>